<accession>A0A176T2J0</accession>
<dbReference type="RefSeq" id="WP_068452107.1">
    <property type="nucleotide sequence ID" value="NZ_CANKUV010000027.1"/>
</dbReference>
<evidence type="ECO:0000313" key="1">
    <source>
        <dbReference type="EMBL" id="OAD42122.1"/>
    </source>
</evidence>
<organism evidence="1 2">
    <name type="scientific">Polaribacter atrinae</name>
    <dbReference type="NCBI Taxonomy" id="1333662"/>
    <lineage>
        <taxon>Bacteria</taxon>
        <taxon>Pseudomonadati</taxon>
        <taxon>Bacteroidota</taxon>
        <taxon>Flavobacteriia</taxon>
        <taxon>Flavobacteriales</taxon>
        <taxon>Flavobacteriaceae</taxon>
    </lineage>
</organism>
<dbReference type="STRING" id="1333662.LPB303_15220"/>
<gene>
    <name evidence="1" type="ORF">LPB303_15220</name>
</gene>
<protein>
    <submittedName>
        <fullName evidence="1">Uncharacterized protein</fullName>
    </submittedName>
</protein>
<dbReference type="Proteomes" id="UP000076923">
    <property type="component" value="Unassembled WGS sequence"/>
</dbReference>
<dbReference type="AlphaFoldDB" id="A0A176T2J0"/>
<proteinExistence type="predicted"/>
<evidence type="ECO:0000313" key="2">
    <source>
        <dbReference type="Proteomes" id="UP000076923"/>
    </source>
</evidence>
<keyword evidence="2" id="KW-1185">Reference proteome</keyword>
<dbReference type="EMBL" id="LVWE01000063">
    <property type="protein sequence ID" value="OAD42122.1"/>
    <property type="molecule type" value="Genomic_DNA"/>
</dbReference>
<reference evidence="1 2" key="1">
    <citation type="submission" date="2016-02" db="EMBL/GenBank/DDBJ databases">
        <title>Draft genome sequence of Polaribacter atrinae KACC17473.</title>
        <authorList>
            <person name="Shin S.-K."/>
            <person name="Yi H."/>
        </authorList>
    </citation>
    <scope>NUCLEOTIDE SEQUENCE [LARGE SCALE GENOMIC DNA]</scope>
    <source>
        <strain evidence="1 2">KACC 17473</strain>
    </source>
</reference>
<comment type="caution">
    <text evidence="1">The sequence shown here is derived from an EMBL/GenBank/DDBJ whole genome shotgun (WGS) entry which is preliminary data.</text>
</comment>
<sequence>MVHPKKGETNLTLDEHKKIRLHTKDESVFNEFIGKIIEIGFEQTRDYYNIEFGYHHWHYRTEKSLNRKEFKEMLSRNNFEKIELN</sequence>
<name>A0A176T2J0_9FLAO</name>